<dbReference type="GO" id="GO:0016705">
    <property type="term" value="F:oxidoreductase activity, acting on paired donors, with incorporation or reduction of molecular oxygen"/>
    <property type="evidence" value="ECO:0007669"/>
    <property type="project" value="InterPro"/>
</dbReference>
<proteinExistence type="predicted"/>
<dbReference type="InterPro" id="IPR011251">
    <property type="entry name" value="Luciferase-like_dom"/>
</dbReference>
<evidence type="ECO:0000259" key="1">
    <source>
        <dbReference type="Pfam" id="PF00296"/>
    </source>
</evidence>
<evidence type="ECO:0000313" key="2">
    <source>
        <dbReference type="EMBL" id="MTD57685.1"/>
    </source>
</evidence>
<reference evidence="2 3" key="1">
    <citation type="submission" date="2019-11" db="EMBL/GenBank/DDBJ databases">
        <title>Draft genome of Amycolatopsis RM579.</title>
        <authorList>
            <person name="Duangmal K."/>
            <person name="Mingma R."/>
        </authorList>
    </citation>
    <scope>NUCLEOTIDE SEQUENCE [LARGE SCALE GENOMIC DNA]</scope>
    <source>
        <strain evidence="2 3">RM579</strain>
    </source>
</reference>
<gene>
    <name evidence="2" type="ORF">GKO32_27455</name>
</gene>
<dbReference type="Pfam" id="PF00296">
    <property type="entry name" value="Bac_luciferase"/>
    <property type="match status" value="1"/>
</dbReference>
<dbReference type="InterPro" id="IPR019922">
    <property type="entry name" value="Lucif-like_OxRdatse_MSMEG_4141"/>
</dbReference>
<dbReference type="Proteomes" id="UP000440096">
    <property type="component" value="Unassembled WGS sequence"/>
</dbReference>
<dbReference type="InterPro" id="IPR036661">
    <property type="entry name" value="Luciferase-like_sf"/>
</dbReference>
<dbReference type="EMBL" id="WMBA01000052">
    <property type="protein sequence ID" value="MTD57685.1"/>
    <property type="molecule type" value="Genomic_DNA"/>
</dbReference>
<dbReference type="GO" id="GO:0005829">
    <property type="term" value="C:cytosol"/>
    <property type="evidence" value="ECO:0007669"/>
    <property type="project" value="TreeGrafter"/>
</dbReference>
<dbReference type="PANTHER" id="PTHR30137">
    <property type="entry name" value="LUCIFERASE-LIKE MONOOXYGENASE"/>
    <property type="match status" value="1"/>
</dbReference>
<feature type="domain" description="Luciferase-like" evidence="1">
    <location>
        <begin position="19"/>
        <end position="117"/>
    </location>
</feature>
<comment type="caution">
    <text evidence="2">The sequence shown here is derived from an EMBL/GenBank/DDBJ whole genome shotgun (WGS) entry which is preliminary data.</text>
</comment>
<sequence length="275" mass="29828">MVNSLGKLGAFQFHDTVTPELAVAVEKLGYGTVWTGGSPDAGLSFVEPLLEATDHVVVATGIVNMWKDDAAPVAESYHRIVGKYPGRFLLGLGIGHPEATKEYQKPYDKMVEYLDQLDEAGVPVADRALAALGPKVLKLAGERTAGAHPYLTTPEHTRQARELLGETPLLLPEHKVVLETDPEKARAIGRPRVQRPYLHLSNYLNSWRRLGFTDEDFADGGSDRLVDAVVAWGTPEAIGARLTEHLDAGANHVAVQALGDDRLAVYRAVAQVLLS</sequence>
<protein>
    <submittedName>
        <fullName evidence="2">TIGR03620 family F420-dependent LLM class oxidoreductase</fullName>
    </submittedName>
</protein>
<name>A0A6N7YX87_9PSEU</name>
<keyword evidence="3" id="KW-1185">Reference proteome</keyword>
<dbReference type="SUPFAM" id="SSF51679">
    <property type="entry name" value="Bacterial luciferase-like"/>
    <property type="match status" value="1"/>
</dbReference>
<evidence type="ECO:0000313" key="3">
    <source>
        <dbReference type="Proteomes" id="UP000440096"/>
    </source>
</evidence>
<dbReference type="AlphaFoldDB" id="A0A6N7YX87"/>
<dbReference type="InterPro" id="IPR050766">
    <property type="entry name" value="Bact_Lucif_Oxidored"/>
</dbReference>
<dbReference type="PANTHER" id="PTHR30137:SF18">
    <property type="entry name" value="CONSERVED PROTEIN"/>
    <property type="match status" value="1"/>
</dbReference>
<organism evidence="2 3">
    <name type="scientific">Amycolatopsis pithecellobii</name>
    <dbReference type="NCBI Taxonomy" id="664692"/>
    <lineage>
        <taxon>Bacteria</taxon>
        <taxon>Bacillati</taxon>
        <taxon>Actinomycetota</taxon>
        <taxon>Actinomycetes</taxon>
        <taxon>Pseudonocardiales</taxon>
        <taxon>Pseudonocardiaceae</taxon>
        <taxon>Amycolatopsis</taxon>
    </lineage>
</organism>
<dbReference type="NCBIfam" id="TIGR03620">
    <property type="entry name" value="F420_MSMEG_4141"/>
    <property type="match status" value="1"/>
</dbReference>
<dbReference type="Gene3D" id="3.20.20.30">
    <property type="entry name" value="Luciferase-like domain"/>
    <property type="match status" value="2"/>
</dbReference>
<dbReference type="OrthoDB" id="4760590at2"/>
<dbReference type="RefSeq" id="WP_154759799.1">
    <property type="nucleotide sequence ID" value="NZ_WMBA01000052.1"/>
</dbReference>
<accession>A0A6N7YX87</accession>